<sequence>MGRPVLERTFIRNVQLEPFTYICHVSYFVNRWAMEIACSNFSVCNIAIITAIRYLEVSLGHRLQWEPPIDLKPAVIPHLKAERTVKVEELLEDLLERNMVLRLTEELRRKVNVNLETVLKRFKELEAAGNLQKQRDLQQEKEPEWKLRKLESKLISLMKMQKDLNAELMLIQERHVRIIEKVNLEMLQNIILETKIELKEKRRMKLERRTSGLELESDLKDEIVFLLRSKRVLNLDKVFIRECMAQHLEPKLKEELKMLTEQERVLEHELIERNRGLEIDQQELSLKQGLKLPVDQREPPMDLKPAQIPRLEGDRTDKVEELLEDLLERDMVLGLTEELKRKVNLSIESVLRRIKELENMTVEHKVKSIVKTKCELKDELQWLIQLEESWQREELCEQRKLQQEKLLYEVKSKVKQVMDLRKKLNAELGHESMYEIVFLVRLKWVLNLEVAFIRECMAELGEKLSLEVKHLEPKLREEVELLLQRERVPEYELIGRNRGLQIDQPEVKLKQGLKLPVDRVHELQNKIACLEEIKRILETGHRRQELDQEESNLKQKLEFLLERERGSRHEMQYRDYQVLKFVLDQERRWKGELQEREENPVAFVNLEQELGREWIAETWKTWTWLSKCERGLTSTEFAWVRNRFHELKQLEVNLTAEEELESLLIKEGRMYDELTSDRVTEFDRTMERIFRDFELPQIYRTTEELGHLFACRQLFSSQFWEDWRLCLPGSKQSEIEESKKKNLETLQERKRELMHEMEMELNRKRDHEVKGWCRFCRRLSSLTDKGYKEASLTAVRREIIKIYPFVFPCQIWHLKTGRPVLERAFMRDVQLESFTYICHVSCFVNRWAMEIACSDFSVCNIAIITAIRYLEGSLCLVLQRKPPMDLKPAQVPGLEGDRTNKVEELLEDLLERDMVLGLSEELKRKVNLSTESVLRRIKGLENVTVEHKVKSIVKAKCELKDELQWLIQREKELEESWQRGELWEERELEQEQLQYQYRDYQVLKFVLDQERRWKGELQEREENPVAFLIERNRELEHERRDVHVNLEQELGREWIAETWKTWTLLSKCERELTSTEFAWVRNRFHELDQLDVNLTAEEELESLLIKEGRLYDELTSDSEPNTPEAQDGFSFASLFSTRLAHK</sequence>
<name>A0A2B4R0K7_STYPI</name>
<protein>
    <submittedName>
        <fullName evidence="2">Uncharacterized protein</fullName>
    </submittedName>
</protein>
<evidence type="ECO:0000313" key="3">
    <source>
        <dbReference type="Proteomes" id="UP000225706"/>
    </source>
</evidence>
<dbReference type="AlphaFoldDB" id="A0A2B4R0K7"/>
<feature type="coiled-coil region" evidence="1">
    <location>
        <begin position="736"/>
        <end position="763"/>
    </location>
</feature>
<dbReference type="OrthoDB" id="10689050at2759"/>
<gene>
    <name evidence="2" type="ORF">AWC38_SpisGene24185</name>
</gene>
<accession>A0A2B4R0K7</accession>
<comment type="caution">
    <text evidence="2">The sequence shown here is derived from an EMBL/GenBank/DDBJ whole genome shotgun (WGS) entry which is preliminary data.</text>
</comment>
<evidence type="ECO:0000256" key="1">
    <source>
        <dbReference type="SAM" id="Coils"/>
    </source>
</evidence>
<reference evidence="3" key="1">
    <citation type="journal article" date="2017" name="bioRxiv">
        <title>Comparative analysis of the genomes of Stylophora pistillata and Acropora digitifera provides evidence for extensive differences between species of corals.</title>
        <authorList>
            <person name="Voolstra C.R."/>
            <person name="Li Y."/>
            <person name="Liew Y.J."/>
            <person name="Baumgarten S."/>
            <person name="Zoccola D."/>
            <person name="Flot J.-F."/>
            <person name="Tambutte S."/>
            <person name="Allemand D."/>
            <person name="Aranda M."/>
        </authorList>
    </citation>
    <scope>NUCLEOTIDE SEQUENCE [LARGE SCALE GENOMIC DNA]</scope>
</reference>
<dbReference type="EMBL" id="LSMT01001729">
    <property type="protein sequence ID" value="PFX11934.1"/>
    <property type="molecule type" value="Genomic_DNA"/>
</dbReference>
<proteinExistence type="predicted"/>
<keyword evidence="1" id="KW-0175">Coiled coil</keyword>
<feature type="coiled-coil region" evidence="1">
    <location>
        <begin position="147"/>
        <end position="216"/>
    </location>
</feature>
<dbReference type="Proteomes" id="UP000225706">
    <property type="component" value="Unassembled WGS sequence"/>
</dbReference>
<keyword evidence="3" id="KW-1185">Reference proteome</keyword>
<organism evidence="2 3">
    <name type="scientific">Stylophora pistillata</name>
    <name type="common">Smooth cauliflower coral</name>
    <dbReference type="NCBI Taxonomy" id="50429"/>
    <lineage>
        <taxon>Eukaryota</taxon>
        <taxon>Metazoa</taxon>
        <taxon>Cnidaria</taxon>
        <taxon>Anthozoa</taxon>
        <taxon>Hexacorallia</taxon>
        <taxon>Scleractinia</taxon>
        <taxon>Astrocoeniina</taxon>
        <taxon>Pocilloporidae</taxon>
        <taxon>Stylophora</taxon>
    </lineage>
</organism>
<evidence type="ECO:0000313" key="2">
    <source>
        <dbReference type="EMBL" id="PFX11934.1"/>
    </source>
</evidence>